<dbReference type="InterPro" id="IPR038673">
    <property type="entry name" value="OprB_sf"/>
</dbReference>
<evidence type="ECO:0000256" key="2">
    <source>
        <dbReference type="RuleBase" id="RU363072"/>
    </source>
</evidence>
<dbReference type="AlphaFoldDB" id="A0A212R0T5"/>
<accession>A0A212R0T5</accession>
<dbReference type="InterPro" id="IPR052932">
    <property type="entry name" value="OprB_Porin"/>
</dbReference>
<dbReference type="EMBL" id="FYDG01000002">
    <property type="protein sequence ID" value="SNB65608.1"/>
    <property type="molecule type" value="Genomic_DNA"/>
</dbReference>
<gene>
    <name evidence="3" type="ORF">SAMN06265338_102265</name>
</gene>
<dbReference type="InterPro" id="IPR007049">
    <property type="entry name" value="Carb-sel_porin_OprB"/>
</dbReference>
<dbReference type="PANTHER" id="PTHR37944">
    <property type="entry name" value="PORIN B"/>
    <property type="match status" value="1"/>
</dbReference>
<protein>
    <submittedName>
        <fullName evidence="3">Porin, OprB family</fullName>
    </submittedName>
</protein>
<name>A0A212R0T5_RHOAC</name>
<evidence type="ECO:0000313" key="4">
    <source>
        <dbReference type="Proteomes" id="UP000198418"/>
    </source>
</evidence>
<reference evidence="4" key="1">
    <citation type="submission" date="2017-06" db="EMBL/GenBank/DDBJ databases">
        <authorList>
            <person name="Varghese N."/>
            <person name="Submissions S."/>
        </authorList>
    </citation>
    <scope>NUCLEOTIDE SEQUENCE [LARGE SCALE GENOMIC DNA]</scope>
    <source>
        <strain evidence="4">DSM 137</strain>
    </source>
</reference>
<dbReference type="GO" id="GO:0016020">
    <property type="term" value="C:membrane"/>
    <property type="evidence" value="ECO:0007669"/>
    <property type="project" value="InterPro"/>
</dbReference>
<sequence length="391" mass="41290">MANVSGGLRTGARYIGRAQAAADFNPEPLIGWTGALAHASIYQIHGVGLTGASIGSYATVSDIEALATTRLNEVWLEQKLNDHLSLRVGQLAVDSEFFLTPYLGIGIGGTFGWPAIATANLPSGGIVYPLAAPAARIKITANDRVALLAAVFNGDPAGPGAGDPQKRNAYGLNFRIADAPFVIGEAQIKYGAETGSVLPGTLRIGGWRHFGRFADERFASDGRSIWDPRGSGAPLQHRGDIAIYGVLDQQVLQRPDKTDDGVFAFGRIAWAPSDRNTIDLYVDGGLTFLGMIPDRPDDQLAFLGAFARVGAAARAADLDANAFTEANRAARTYESILEATYSFKAATGVLVQPSLQYVIHPGGGAPAPNEPIALRSIPNAFVVGVRTTVQY</sequence>
<evidence type="ECO:0000256" key="1">
    <source>
        <dbReference type="ARBA" id="ARBA00008769"/>
    </source>
</evidence>
<dbReference type="GO" id="GO:0008643">
    <property type="term" value="P:carbohydrate transport"/>
    <property type="evidence" value="ECO:0007669"/>
    <property type="project" value="InterPro"/>
</dbReference>
<comment type="similarity">
    <text evidence="1 2">Belongs to the OprB family.</text>
</comment>
<dbReference type="Gene3D" id="2.40.160.180">
    <property type="entry name" value="Carbohydrate-selective porin OprB"/>
    <property type="match status" value="1"/>
</dbReference>
<dbReference type="PANTHER" id="PTHR37944:SF1">
    <property type="entry name" value="PORIN B"/>
    <property type="match status" value="1"/>
</dbReference>
<organism evidence="3 4">
    <name type="scientific">Rhodoblastus acidophilus</name>
    <name type="common">Rhodopseudomonas acidophila</name>
    <dbReference type="NCBI Taxonomy" id="1074"/>
    <lineage>
        <taxon>Bacteria</taxon>
        <taxon>Pseudomonadati</taxon>
        <taxon>Pseudomonadota</taxon>
        <taxon>Alphaproteobacteria</taxon>
        <taxon>Hyphomicrobiales</taxon>
        <taxon>Rhodoblastaceae</taxon>
        <taxon>Rhodoblastus</taxon>
    </lineage>
</organism>
<dbReference type="Pfam" id="PF04966">
    <property type="entry name" value="OprB"/>
    <property type="match status" value="1"/>
</dbReference>
<dbReference type="GO" id="GO:0015288">
    <property type="term" value="F:porin activity"/>
    <property type="evidence" value="ECO:0007669"/>
    <property type="project" value="InterPro"/>
</dbReference>
<evidence type="ECO:0000313" key="3">
    <source>
        <dbReference type="EMBL" id="SNB65608.1"/>
    </source>
</evidence>
<proteinExistence type="inferred from homology"/>
<dbReference type="Proteomes" id="UP000198418">
    <property type="component" value="Unassembled WGS sequence"/>
</dbReference>
<dbReference type="OrthoDB" id="177316at2"/>
<dbReference type="RefSeq" id="WP_088519792.1">
    <property type="nucleotide sequence ID" value="NZ_FYDG01000002.1"/>
</dbReference>
<keyword evidence="4" id="KW-1185">Reference proteome</keyword>